<reference evidence="1" key="1">
    <citation type="submission" date="2021-03" db="EMBL/GenBank/DDBJ databases">
        <title>Pengzhenrongella sicca gen. nov., sp. nov., a new member of suborder Micrococcineae isolated from High-Arctic tundra soil.</title>
        <authorList>
            <person name="Peng F."/>
        </authorList>
    </citation>
    <scope>NUCLEOTIDE SEQUENCE</scope>
    <source>
        <strain evidence="1">LRZ-2</strain>
    </source>
</reference>
<name>A0A8A4ZAE4_9MICO</name>
<gene>
    <name evidence="1" type="ORF">J4E96_16645</name>
</gene>
<dbReference type="KEGG" id="psic:J4E96_16645"/>
<proteinExistence type="predicted"/>
<organism evidence="1 2">
    <name type="scientific">Pengzhenrongella sicca</name>
    <dbReference type="NCBI Taxonomy" id="2819238"/>
    <lineage>
        <taxon>Bacteria</taxon>
        <taxon>Bacillati</taxon>
        <taxon>Actinomycetota</taxon>
        <taxon>Actinomycetes</taxon>
        <taxon>Micrococcales</taxon>
        <taxon>Pengzhenrongella</taxon>
    </lineage>
</organism>
<sequence>MIQIDIDADLMLVDDEDRYIGHLPADPSRLQVGGIAIAGRPGGYTWALVEEITDTAVYFRAIEADEARKHGRLELAAS</sequence>
<dbReference type="AlphaFoldDB" id="A0A8A4ZAE4"/>
<keyword evidence="2" id="KW-1185">Reference proteome</keyword>
<accession>A0A8A4ZAE4</accession>
<dbReference type="EMBL" id="CP071868">
    <property type="protein sequence ID" value="QTE28930.1"/>
    <property type="molecule type" value="Genomic_DNA"/>
</dbReference>
<dbReference type="Proteomes" id="UP000663937">
    <property type="component" value="Chromosome"/>
</dbReference>
<dbReference type="RefSeq" id="WP_227423182.1">
    <property type="nucleotide sequence ID" value="NZ_CP071868.1"/>
</dbReference>
<evidence type="ECO:0000313" key="2">
    <source>
        <dbReference type="Proteomes" id="UP000663937"/>
    </source>
</evidence>
<protein>
    <submittedName>
        <fullName evidence="1">Uncharacterized protein</fullName>
    </submittedName>
</protein>
<evidence type="ECO:0000313" key="1">
    <source>
        <dbReference type="EMBL" id="QTE28930.1"/>
    </source>
</evidence>